<dbReference type="InterPro" id="IPR011973">
    <property type="entry name" value="PaaD"/>
</dbReference>
<dbReference type="Proteomes" id="UP000265715">
    <property type="component" value="Unassembled WGS sequence"/>
</dbReference>
<feature type="domain" description="Thioesterase" evidence="2">
    <location>
        <begin position="37"/>
        <end position="110"/>
    </location>
</feature>
<evidence type="ECO:0000313" key="3">
    <source>
        <dbReference type="EMBL" id="RIH90780.1"/>
    </source>
</evidence>
<gene>
    <name evidence="3" type="primary">paaI</name>
    <name evidence="3" type="ORF">Mterra_00152</name>
</gene>
<dbReference type="InterPro" id="IPR029069">
    <property type="entry name" value="HotDog_dom_sf"/>
</dbReference>
<dbReference type="InterPro" id="IPR003736">
    <property type="entry name" value="PAAI_dom"/>
</dbReference>
<dbReference type="AlphaFoldDB" id="A0A399F3Z9"/>
<name>A0A399F3Z9_9DEIN</name>
<organism evidence="3 4">
    <name type="scientific">Calidithermus terrae</name>
    <dbReference type="NCBI Taxonomy" id="1408545"/>
    <lineage>
        <taxon>Bacteria</taxon>
        <taxon>Thermotogati</taxon>
        <taxon>Deinococcota</taxon>
        <taxon>Deinococci</taxon>
        <taxon>Thermales</taxon>
        <taxon>Thermaceae</taxon>
        <taxon>Calidithermus</taxon>
    </lineage>
</organism>
<dbReference type="Gene3D" id="3.10.129.10">
    <property type="entry name" value="Hotdog Thioesterase"/>
    <property type="match status" value="1"/>
</dbReference>
<dbReference type="CDD" id="cd03443">
    <property type="entry name" value="PaaI_thioesterase"/>
    <property type="match status" value="1"/>
</dbReference>
<dbReference type="SUPFAM" id="SSF54637">
    <property type="entry name" value="Thioesterase/thiol ester dehydrase-isomerase"/>
    <property type="match status" value="1"/>
</dbReference>
<proteinExistence type="predicted"/>
<sequence>MSLSDAYMELLGIKVEAVGAGRAHLSAVVGPQHLNLHGSCHGGFLYSLADAAFALASNSHGVAAVALSTHMEYFKPAKAGDRLEAHATEENLGRRTATYRIEVRRGAERVALFTGTVFRKEAAGS</sequence>
<dbReference type="GO" id="GO:0016289">
    <property type="term" value="F:acyl-CoA hydrolase activity"/>
    <property type="evidence" value="ECO:0007669"/>
    <property type="project" value="TreeGrafter"/>
</dbReference>
<comment type="caution">
    <text evidence="3">The sequence shown here is derived from an EMBL/GenBank/DDBJ whole genome shotgun (WGS) entry which is preliminary data.</text>
</comment>
<dbReference type="Pfam" id="PF03061">
    <property type="entry name" value="4HBT"/>
    <property type="match status" value="1"/>
</dbReference>
<protein>
    <submittedName>
        <fullName evidence="3">Acyl-coenzyme A thioesterase PaaI</fullName>
        <ecNumber evidence="3">3.1.2.-</ecNumber>
    </submittedName>
</protein>
<dbReference type="InterPro" id="IPR052723">
    <property type="entry name" value="Acyl-CoA_thioesterase_PaaI"/>
</dbReference>
<reference evidence="3 4" key="1">
    <citation type="submission" date="2018-08" db="EMBL/GenBank/DDBJ databases">
        <title>Meiothermus terrae DSM 26712 genome sequencing project.</title>
        <authorList>
            <person name="Da Costa M.S."/>
            <person name="Albuquerque L."/>
            <person name="Raposo P."/>
            <person name="Froufe H.J.C."/>
            <person name="Barroso C.S."/>
            <person name="Egas C."/>
        </authorList>
    </citation>
    <scope>NUCLEOTIDE SEQUENCE [LARGE SCALE GENOMIC DNA]</scope>
    <source>
        <strain evidence="3 4">DSM 26712</strain>
    </source>
</reference>
<dbReference type="PANTHER" id="PTHR42856">
    <property type="entry name" value="ACYL-COENZYME A THIOESTERASE PAAI"/>
    <property type="match status" value="1"/>
</dbReference>
<dbReference type="InterPro" id="IPR006683">
    <property type="entry name" value="Thioestr_dom"/>
</dbReference>
<evidence type="ECO:0000259" key="2">
    <source>
        <dbReference type="Pfam" id="PF03061"/>
    </source>
</evidence>
<dbReference type="EC" id="3.1.2.-" evidence="3"/>
<evidence type="ECO:0000256" key="1">
    <source>
        <dbReference type="ARBA" id="ARBA00022801"/>
    </source>
</evidence>
<evidence type="ECO:0000313" key="4">
    <source>
        <dbReference type="Proteomes" id="UP000265715"/>
    </source>
</evidence>
<accession>A0A399F3Z9</accession>
<dbReference type="NCBIfam" id="TIGR00369">
    <property type="entry name" value="unchar_dom_1"/>
    <property type="match status" value="1"/>
</dbReference>
<dbReference type="NCBIfam" id="TIGR02286">
    <property type="entry name" value="PaaD"/>
    <property type="match status" value="1"/>
</dbReference>
<dbReference type="EMBL" id="QXDL01000003">
    <property type="protein sequence ID" value="RIH90780.1"/>
    <property type="molecule type" value="Genomic_DNA"/>
</dbReference>
<keyword evidence="4" id="KW-1185">Reference proteome</keyword>
<keyword evidence="1 3" id="KW-0378">Hydrolase</keyword>
<dbReference type="PANTHER" id="PTHR42856:SF1">
    <property type="entry name" value="ACYL-COENZYME A THIOESTERASE PAAI"/>
    <property type="match status" value="1"/>
</dbReference>